<evidence type="ECO:0000313" key="3">
    <source>
        <dbReference type="EMBL" id="MFD1047113.1"/>
    </source>
</evidence>
<dbReference type="PANTHER" id="PTHR42760:SF133">
    <property type="entry name" value="3-OXOACYL-[ACYL-CARRIER-PROTEIN] REDUCTASE"/>
    <property type="match status" value="1"/>
</dbReference>
<comment type="similarity">
    <text evidence="1">Belongs to the short-chain dehydrogenases/reductases (SDR) family.</text>
</comment>
<protein>
    <submittedName>
        <fullName evidence="3">SDR family oxidoreductase</fullName>
    </submittedName>
</protein>
<evidence type="ECO:0000256" key="1">
    <source>
        <dbReference type="ARBA" id="ARBA00006484"/>
    </source>
</evidence>
<gene>
    <name evidence="3" type="ORF">ACFQ1S_16925</name>
</gene>
<accession>A0ABW3MAS4</accession>
<keyword evidence="4" id="KW-1185">Reference proteome</keyword>
<dbReference type="Gene3D" id="3.40.50.720">
    <property type="entry name" value="NAD(P)-binding Rossmann-like Domain"/>
    <property type="match status" value="1"/>
</dbReference>
<comment type="caution">
    <text evidence="3">The sequence shown here is derived from an EMBL/GenBank/DDBJ whole genome shotgun (WGS) entry which is preliminary data.</text>
</comment>
<evidence type="ECO:0000256" key="2">
    <source>
        <dbReference type="ARBA" id="ARBA00023002"/>
    </source>
</evidence>
<dbReference type="Proteomes" id="UP001597045">
    <property type="component" value="Unassembled WGS sequence"/>
</dbReference>
<dbReference type="SUPFAM" id="SSF51735">
    <property type="entry name" value="NAD(P)-binding Rossmann-fold domains"/>
    <property type="match status" value="1"/>
</dbReference>
<dbReference type="Pfam" id="PF13561">
    <property type="entry name" value="adh_short_C2"/>
    <property type="match status" value="1"/>
</dbReference>
<feature type="non-terminal residue" evidence="3">
    <location>
        <position position="1"/>
    </location>
</feature>
<dbReference type="InterPro" id="IPR002347">
    <property type="entry name" value="SDR_fam"/>
</dbReference>
<organism evidence="3 4">
    <name type="scientific">Kibdelosporangium lantanae</name>
    <dbReference type="NCBI Taxonomy" id="1497396"/>
    <lineage>
        <taxon>Bacteria</taxon>
        <taxon>Bacillati</taxon>
        <taxon>Actinomycetota</taxon>
        <taxon>Actinomycetes</taxon>
        <taxon>Pseudonocardiales</taxon>
        <taxon>Pseudonocardiaceae</taxon>
        <taxon>Kibdelosporangium</taxon>
    </lineage>
</organism>
<dbReference type="PANTHER" id="PTHR42760">
    <property type="entry name" value="SHORT-CHAIN DEHYDROGENASES/REDUCTASES FAMILY MEMBER"/>
    <property type="match status" value="1"/>
</dbReference>
<proteinExistence type="inferred from homology"/>
<keyword evidence="2" id="KW-0560">Oxidoreductase</keyword>
<dbReference type="EMBL" id="JBHTIS010000934">
    <property type="protein sequence ID" value="MFD1047113.1"/>
    <property type="molecule type" value="Genomic_DNA"/>
</dbReference>
<evidence type="ECO:0000313" key="4">
    <source>
        <dbReference type="Proteomes" id="UP001597045"/>
    </source>
</evidence>
<sequence length="81" mass="8543">RVNAIAVGSVATSALDIVLSNAELRTRMENATPLREIGEPEDIAAAIVYLASEAGKFVTGKVFEIDGGTERPTLDLGLEDL</sequence>
<name>A0ABW3MAS4_9PSEU</name>
<dbReference type="InterPro" id="IPR036291">
    <property type="entry name" value="NAD(P)-bd_dom_sf"/>
</dbReference>
<reference evidence="4" key="1">
    <citation type="journal article" date="2019" name="Int. J. Syst. Evol. Microbiol.">
        <title>The Global Catalogue of Microorganisms (GCM) 10K type strain sequencing project: providing services to taxonomists for standard genome sequencing and annotation.</title>
        <authorList>
            <consortium name="The Broad Institute Genomics Platform"/>
            <consortium name="The Broad Institute Genome Sequencing Center for Infectious Disease"/>
            <person name="Wu L."/>
            <person name="Ma J."/>
        </authorList>
    </citation>
    <scope>NUCLEOTIDE SEQUENCE [LARGE SCALE GENOMIC DNA]</scope>
    <source>
        <strain evidence="4">JCM 31486</strain>
    </source>
</reference>